<protein>
    <submittedName>
        <fullName evidence="1">Uncharacterized protein</fullName>
    </submittedName>
</protein>
<dbReference type="AlphaFoldDB" id="A0A370BEU5"/>
<name>A0A370BEU5_9ACTN</name>
<keyword evidence="2" id="KW-1185">Reference proteome</keyword>
<proteinExistence type="predicted"/>
<evidence type="ECO:0000313" key="2">
    <source>
        <dbReference type="Proteomes" id="UP000253741"/>
    </source>
</evidence>
<evidence type="ECO:0000313" key="1">
    <source>
        <dbReference type="EMBL" id="RDG37965.1"/>
    </source>
</evidence>
<organism evidence="1 2">
    <name type="scientific">Streptomyces corynorhini</name>
    <dbReference type="NCBI Taxonomy" id="2282652"/>
    <lineage>
        <taxon>Bacteria</taxon>
        <taxon>Bacillati</taxon>
        <taxon>Actinomycetota</taxon>
        <taxon>Actinomycetes</taxon>
        <taxon>Kitasatosporales</taxon>
        <taxon>Streptomycetaceae</taxon>
        <taxon>Streptomyces</taxon>
    </lineage>
</organism>
<gene>
    <name evidence="1" type="ORF">DVH02_11620</name>
</gene>
<dbReference type="Proteomes" id="UP000253741">
    <property type="component" value="Unassembled WGS sequence"/>
</dbReference>
<comment type="caution">
    <text evidence="1">The sequence shown here is derived from an EMBL/GenBank/DDBJ whole genome shotgun (WGS) entry which is preliminary data.</text>
</comment>
<dbReference type="OrthoDB" id="4243913at2"/>
<accession>A0A370BEU5</accession>
<sequence>MFISFRLDHRGLADLLKHEAMGRAVDTAAQAVAQGARSRLPDATVTVASQVTDRHRATVMVQDRRADGRAELIGAARAAGLQVHEHR</sequence>
<dbReference type="EMBL" id="QQNA01000080">
    <property type="protein sequence ID" value="RDG37965.1"/>
    <property type="molecule type" value="Genomic_DNA"/>
</dbReference>
<reference evidence="1 2" key="1">
    <citation type="submission" date="2018-07" db="EMBL/GenBank/DDBJ databases">
        <title>Streptomyces species from bats.</title>
        <authorList>
            <person name="Dunlap C."/>
        </authorList>
    </citation>
    <scope>NUCLEOTIDE SEQUENCE [LARGE SCALE GENOMIC DNA]</scope>
    <source>
        <strain evidence="1 2">AC230</strain>
    </source>
</reference>
<dbReference type="RefSeq" id="WP_114623705.1">
    <property type="nucleotide sequence ID" value="NZ_QQNA01000080.1"/>
</dbReference>